<dbReference type="OrthoDB" id="560843at2759"/>
<dbReference type="Proteomes" id="UP000747110">
    <property type="component" value="Unassembled WGS sequence"/>
</dbReference>
<reference evidence="2" key="1">
    <citation type="journal article" date="2021" name="Proc. Natl. Acad. Sci. U.S.A.">
        <title>Three genomes in the algal genus Volvox reveal the fate of a haploid sex-determining region after a transition to homothallism.</title>
        <authorList>
            <person name="Yamamoto K."/>
            <person name="Hamaji T."/>
            <person name="Kawai-Toyooka H."/>
            <person name="Matsuzaki R."/>
            <person name="Takahashi F."/>
            <person name="Nishimura Y."/>
            <person name="Kawachi M."/>
            <person name="Noguchi H."/>
            <person name="Minakuchi Y."/>
            <person name="Umen J.G."/>
            <person name="Toyoda A."/>
            <person name="Nozaki H."/>
        </authorList>
    </citation>
    <scope>NUCLEOTIDE SEQUENCE</scope>
    <source>
        <strain evidence="2">NIES-3786</strain>
    </source>
</reference>
<evidence type="ECO:0000256" key="1">
    <source>
        <dbReference type="SAM" id="MobiDB-lite"/>
    </source>
</evidence>
<keyword evidence="3" id="KW-1185">Reference proteome</keyword>
<evidence type="ECO:0000313" key="3">
    <source>
        <dbReference type="Proteomes" id="UP000747110"/>
    </source>
</evidence>
<dbReference type="EMBL" id="BNCP01000002">
    <property type="protein sequence ID" value="GIL70223.1"/>
    <property type="molecule type" value="Genomic_DNA"/>
</dbReference>
<feature type="non-terminal residue" evidence="2">
    <location>
        <position position="301"/>
    </location>
</feature>
<feature type="compositionally biased region" description="Basic and acidic residues" evidence="1">
    <location>
        <begin position="272"/>
        <end position="281"/>
    </location>
</feature>
<proteinExistence type="predicted"/>
<accession>A0A8J4BWW1</accession>
<organism evidence="2 3">
    <name type="scientific">Volvox reticuliferus</name>
    <dbReference type="NCBI Taxonomy" id="1737510"/>
    <lineage>
        <taxon>Eukaryota</taxon>
        <taxon>Viridiplantae</taxon>
        <taxon>Chlorophyta</taxon>
        <taxon>core chlorophytes</taxon>
        <taxon>Chlorophyceae</taxon>
        <taxon>CS clade</taxon>
        <taxon>Chlamydomonadales</taxon>
        <taxon>Volvocaceae</taxon>
        <taxon>Volvox</taxon>
    </lineage>
</organism>
<evidence type="ECO:0000313" key="2">
    <source>
        <dbReference type="EMBL" id="GIL70223.1"/>
    </source>
</evidence>
<sequence length="301" mass="34570">MQTTGPHNMPKFTYDEFPFFQQAVCKALVSLQNRKEYAKGHFPITHTLNILRTMPVPGSSFAAWHKEQLPTLEQDAEAWLAAKDPTARFDGEALMDFYVNKLEKQFEPEMISSKVSQYIPLRQTSSSPKSYLRQVRELVPYIKEHYPLSTIARRYVMRLEPRVRDHVLGKYGSVDNKLWYERLGEIADYAEQYWQNLVQIKAEDEDYKPATAPARAQERSGSAQRDSTRRTSPKVQEGRHYCSHHGQNATHDTKDCRVLNGRKSAASTSAQRQDKQEESLDEKIARAVRAVLATQHEATPA</sequence>
<comment type="caution">
    <text evidence="2">The sequence shown here is derived from an EMBL/GenBank/DDBJ whole genome shotgun (WGS) entry which is preliminary data.</text>
</comment>
<gene>
    <name evidence="2" type="ORF">Vretifemale_1068</name>
</gene>
<dbReference type="AlphaFoldDB" id="A0A8J4BWW1"/>
<feature type="region of interest" description="Disordered" evidence="1">
    <location>
        <begin position="208"/>
        <end position="281"/>
    </location>
</feature>
<protein>
    <submittedName>
        <fullName evidence="2">Uncharacterized protein</fullName>
    </submittedName>
</protein>
<name>A0A8J4BWW1_9CHLO</name>